<evidence type="ECO:0000256" key="1">
    <source>
        <dbReference type="ARBA" id="ARBA00022603"/>
    </source>
</evidence>
<dbReference type="Proteomes" id="UP001083770">
    <property type="component" value="Unassembled WGS sequence"/>
</dbReference>
<dbReference type="SUPFAM" id="SSF53335">
    <property type="entry name" value="S-adenosyl-L-methionine-dependent methyltransferases"/>
    <property type="match status" value="1"/>
</dbReference>
<dbReference type="EMBL" id="JAPWGW010000001">
    <property type="protein sequence ID" value="MCZ4297527.1"/>
    <property type="molecule type" value="Genomic_DNA"/>
</dbReference>
<gene>
    <name evidence="3" type="primary">rsmD</name>
    <name evidence="3" type="ORF">O4G74_05590</name>
</gene>
<comment type="caution">
    <text evidence="3">The sequence shown here is derived from an EMBL/GenBank/DDBJ whole genome shotgun (WGS) entry which is preliminary data.</text>
</comment>
<keyword evidence="4" id="KW-1185">Reference proteome</keyword>
<keyword evidence="2 3" id="KW-0808">Transferase</keyword>
<evidence type="ECO:0000313" key="4">
    <source>
        <dbReference type="Proteomes" id="UP001083770"/>
    </source>
</evidence>
<reference evidence="3" key="1">
    <citation type="submission" date="2022-12" db="EMBL/GenBank/DDBJ databases">
        <title>Bacterial isolates from different developmental stages of Nematostella vectensis.</title>
        <authorList>
            <person name="Fraune S."/>
        </authorList>
    </citation>
    <scope>NUCLEOTIDE SEQUENCE</scope>
    <source>
        <strain evidence="3">G21632-S1</strain>
    </source>
</reference>
<sequence>MSRVWRHAFAHTAARAFRHPCMMLSASAMRIISGKFKGQAITAPAGRDTRPTSDRARESLFNVLAHASWAPDLEGARVIDLFAGSGALGFEAISRGAAFCLFVETESAARGAIRNNIESFQLFGNTRIHRRSATDLGAKPAGVGEPFTLAFMDPPYNKGLVEPCLATLRTGDWLAPDALVVVETEARETFEHPGFTEVDTREAGKAKITMLRFDA</sequence>
<dbReference type="InterPro" id="IPR004398">
    <property type="entry name" value="RNA_MeTrfase_RsmD"/>
</dbReference>
<proteinExistence type="predicted"/>
<dbReference type="PANTHER" id="PTHR43542:SF1">
    <property type="entry name" value="METHYLTRANSFERASE"/>
    <property type="match status" value="1"/>
</dbReference>
<dbReference type="Pfam" id="PF03602">
    <property type="entry name" value="Cons_hypoth95"/>
    <property type="match status" value="1"/>
</dbReference>
<dbReference type="CDD" id="cd02440">
    <property type="entry name" value="AdoMet_MTases"/>
    <property type="match status" value="1"/>
</dbReference>
<dbReference type="GO" id="GO:0052913">
    <property type="term" value="F:16S rRNA (guanine(966)-N(2))-methyltransferase activity"/>
    <property type="evidence" value="ECO:0007669"/>
    <property type="project" value="UniProtKB-EC"/>
</dbReference>
<dbReference type="NCBIfam" id="TIGR00095">
    <property type="entry name" value="16S rRNA (guanine(966)-N(2))-methyltransferase RsmD"/>
    <property type="match status" value="1"/>
</dbReference>
<dbReference type="EC" id="2.1.1.171" evidence="3"/>
<evidence type="ECO:0000256" key="2">
    <source>
        <dbReference type="ARBA" id="ARBA00022679"/>
    </source>
</evidence>
<evidence type="ECO:0000313" key="3">
    <source>
        <dbReference type="EMBL" id="MCZ4297527.1"/>
    </source>
</evidence>
<dbReference type="PIRSF" id="PIRSF004553">
    <property type="entry name" value="CHP00095"/>
    <property type="match status" value="1"/>
</dbReference>
<dbReference type="InterPro" id="IPR029063">
    <property type="entry name" value="SAM-dependent_MTases_sf"/>
</dbReference>
<name>A0ABT4LTR9_9PROT</name>
<accession>A0ABT4LTR9</accession>
<protein>
    <submittedName>
        <fullName evidence="3">16S rRNA (Guanine(966)-N(2))-methyltransferase RsmD</fullName>
        <ecNumber evidence="3">2.1.1.171</ecNumber>
    </submittedName>
</protein>
<keyword evidence="1 3" id="KW-0489">Methyltransferase</keyword>
<organism evidence="3 4">
    <name type="scientific">Henriciella marina</name>
    <dbReference type="NCBI Taxonomy" id="453851"/>
    <lineage>
        <taxon>Bacteria</taxon>
        <taxon>Pseudomonadati</taxon>
        <taxon>Pseudomonadota</taxon>
        <taxon>Alphaproteobacteria</taxon>
        <taxon>Hyphomonadales</taxon>
        <taxon>Hyphomonadaceae</taxon>
        <taxon>Henriciella</taxon>
    </lineage>
</organism>
<dbReference type="PANTHER" id="PTHR43542">
    <property type="entry name" value="METHYLTRANSFERASE"/>
    <property type="match status" value="1"/>
</dbReference>
<dbReference type="Gene3D" id="3.40.50.150">
    <property type="entry name" value="Vaccinia Virus protein VP39"/>
    <property type="match status" value="1"/>
</dbReference>